<evidence type="ECO:0000313" key="2">
    <source>
        <dbReference type="Proteomes" id="UP000516745"/>
    </source>
</evidence>
<sequence>MLYDSVNFKVYGENIPLAYLTTTLGVKGVERLIEKKSLSFTLWTPNIMMGIDNIDGLIPIMHGRVNSPAHSDPEESITLGLNFIADKLSRKEIKKLTHKIRDFYLIPKEGLESDAAAVALSAYKKNKFKLLGFDTTELDIYNLNKDQKLKLLNCATTCLEYKFLISQNFISHTNKKFNLLFEDSFNSISQNTVRKYYSKITTIENFPDLFSLAKELKDPLKDVAFLRDKKNIKKFRKWITETMEKSDLQEITKLYIDEIQNAKGFFETKKGKVSKSLFMWSVGAGLGSFIGPEGVVIGGAIGARISPLTNVGLDMLDEYMISQIIKGWTPRMFFDELRSLQKDDK</sequence>
<gene>
    <name evidence="1" type="ORF">IC795_04330</name>
</gene>
<evidence type="ECO:0000313" key="1">
    <source>
        <dbReference type="EMBL" id="QNX09458.1"/>
    </source>
</evidence>
<reference evidence="1 2" key="2">
    <citation type="submission" date="2020-09" db="EMBL/GenBank/DDBJ databases">
        <authorList>
            <person name="Chen F.-J."/>
            <person name="Lee Y.-T."/>
        </authorList>
    </citation>
    <scope>NUCLEOTIDE SEQUENCE [LARGE SCALE GENOMIC DNA]</scope>
    <source>
        <strain evidence="1 2">AS72</strain>
    </source>
</reference>
<dbReference type="EMBL" id="CP061565">
    <property type="protein sequence ID" value="QNX09458.1"/>
    <property type="molecule type" value="Genomic_DNA"/>
</dbReference>
<dbReference type="AlphaFoldDB" id="A0A7H2TCJ2"/>
<accession>A0A7H2TCJ2</accession>
<dbReference type="Proteomes" id="UP000516745">
    <property type="component" value="Chromosome"/>
</dbReference>
<name>A0A7H2TCJ2_9GAMM</name>
<protein>
    <submittedName>
        <fullName evidence="1">Uncharacterized protein</fullName>
    </submittedName>
</protein>
<proteinExistence type="predicted"/>
<reference evidence="2" key="1">
    <citation type="submission" date="2020-09" db="EMBL/GenBank/DDBJ databases">
        <title>Clinical and molecular characterization of Acinetobacter seifertii in Taiwan.</title>
        <authorList>
            <person name="Li L.-H."/>
            <person name="Yang Y.-S."/>
            <person name="Sun J.-R."/>
            <person name="Huang T.-W."/>
            <person name="Huang W.-C."/>
            <person name="Wang Y.-C."/>
            <person name="Kuo T.-H."/>
            <person name="Kuo S.-C."/>
            <person name="Chen T.-L."/>
        </authorList>
    </citation>
    <scope>NUCLEOTIDE SEQUENCE [LARGE SCALE GENOMIC DNA]</scope>
    <source>
        <strain evidence="2">AS72</strain>
    </source>
</reference>
<organism evidence="1 2">
    <name type="scientific">Acinetobacter seifertii</name>
    <dbReference type="NCBI Taxonomy" id="1530123"/>
    <lineage>
        <taxon>Bacteria</taxon>
        <taxon>Pseudomonadati</taxon>
        <taxon>Pseudomonadota</taxon>
        <taxon>Gammaproteobacteria</taxon>
        <taxon>Moraxellales</taxon>
        <taxon>Moraxellaceae</taxon>
        <taxon>Acinetobacter</taxon>
        <taxon>Acinetobacter calcoaceticus/baumannii complex</taxon>
    </lineage>
</organism>